<proteinExistence type="predicted"/>
<evidence type="ECO:0000313" key="3">
    <source>
        <dbReference type="Proteomes" id="UP000192847"/>
    </source>
</evidence>
<dbReference type="Pfam" id="PF21545">
    <property type="entry name" value="T7SS_EccA1_N"/>
    <property type="match status" value="1"/>
</dbReference>
<feature type="non-terminal residue" evidence="2">
    <location>
        <position position="84"/>
    </location>
</feature>
<dbReference type="InterPro" id="IPR049078">
    <property type="entry name" value="T7SS_EccA1-like_N"/>
</dbReference>
<dbReference type="InterPro" id="IPR011990">
    <property type="entry name" value="TPR-like_helical_dom_sf"/>
</dbReference>
<evidence type="ECO:0000259" key="1">
    <source>
        <dbReference type="Pfam" id="PF21545"/>
    </source>
</evidence>
<dbReference type="Gene3D" id="1.25.40.10">
    <property type="entry name" value="Tetratricopeptide repeat domain"/>
    <property type="match status" value="1"/>
</dbReference>
<keyword evidence="3" id="KW-1185">Reference proteome</keyword>
<protein>
    <recommendedName>
        <fullName evidence="1">ESX-1 secretion system protein EccA1-like N-terminal domain-containing protein</fullName>
    </recommendedName>
</protein>
<name>A0ABX3TCX3_9MYCO</name>
<comment type="caution">
    <text evidence="2">The sequence shown here is derived from an EMBL/GenBank/DDBJ whole genome shotgun (WGS) entry which is preliminary data.</text>
</comment>
<organism evidence="2 3">
    <name type="scientific">Mycobacterium timonense</name>
    <dbReference type="NCBI Taxonomy" id="701043"/>
    <lineage>
        <taxon>Bacteria</taxon>
        <taxon>Bacillati</taxon>
        <taxon>Actinomycetota</taxon>
        <taxon>Actinomycetes</taxon>
        <taxon>Mycobacteriales</taxon>
        <taxon>Mycobacteriaceae</taxon>
        <taxon>Mycobacterium</taxon>
        <taxon>Mycobacterium avium complex (MAC)</taxon>
    </lineage>
</organism>
<dbReference type="EMBL" id="MVIL01000603">
    <property type="protein sequence ID" value="ORB76635.1"/>
    <property type="molecule type" value="Genomic_DNA"/>
</dbReference>
<accession>A0ABX3TCX3</accession>
<evidence type="ECO:0000313" key="2">
    <source>
        <dbReference type="EMBL" id="ORB76635.1"/>
    </source>
</evidence>
<feature type="domain" description="ESX-1 secretion system protein EccA1-like N-terminal" evidence="1">
    <location>
        <begin position="21"/>
        <end position="81"/>
    </location>
</feature>
<gene>
    <name evidence="2" type="ORF">BST46_29005</name>
</gene>
<reference evidence="2 3" key="1">
    <citation type="submission" date="2017-02" db="EMBL/GenBank/DDBJ databases">
        <title>The new phylogeny of genus Mycobacterium.</title>
        <authorList>
            <person name="Tortoli E."/>
            <person name="Trovato A."/>
            <person name="Cirillo D.M."/>
        </authorList>
    </citation>
    <scope>NUCLEOTIDE SEQUENCE [LARGE SCALE GENOMIC DNA]</scope>
    <source>
        <strain evidence="2 3">CCUG 56329</strain>
    </source>
</reference>
<sequence>MSEASDLFDAGAAALGLLGGGRPNTEQALRYFTTASETDPQMCDAWLGRMLCGDNESQIVYRAWNCRQNMHAEIIRLGVSPAYF</sequence>
<dbReference type="Proteomes" id="UP000192847">
    <property type="component" value="Unassembled WGS sequence"/>
</dbReference>